<dbReference type="AlphaFoldDB" id="A0A022QEH1"/>
<evidence type="ECO:0000313" key="5">
    <source>
        <dbReference type="Proteomes" id="UP000030748"/>
    </source>
</evidence>
<sequence length="164" mass="18733">HERLSTKHVQNLGNTLLEILSEAWGLETDRLKNTHIIRSRIPHDSSTRRSCQRPPSIVSRSMGWYQPIRGGLVINIGDLLQLVSNGRFLSNEHRAITSCVGPRISVACFISGNINNWNKIYGPIKEMISQENPAMYRDIVLGEYISRFFKAGLDDYRGLDYYKV</sequence>
<dbReference type="GO" id="GO:0046872">
    <property type="term" value="F:metal ion binding"/>
    <property type="evidence" value="ECO:0007669"/>
    <property type="project" value="UniProtKB-KW"/>
</dbReference>
<dbReference type="InterPro" id="IPR050295">
    <property type="entry name" value="Plant_2OG-oxidoreductases"/>
</dbReference>
<dbReference type="Gene3D" id="2.60.120.330">
    <property type="entry name" value="B-lactam Antibiotic, Isopenicillin N Synthase, Chain"/>
    <property type="match status" value="1"/>
</dbReference>
<evidence type="ECO:0000256" key="1">
    <source>
        <dbReference type="ARBA" id="ARBA00022723"/>
    </source>
</evidence>
<evidence type="ECO:0000256" key="2">
    <source>
        <dbReference type="ARBA" id="ARBA00023004"/>
    </source>
</evidence>
<accession>A0A022QEH1</accession>
<organism evidence="4 5">
    <name type="scientific">Erythranthe guttata</name>
    <name type="common">Yellow monkey flower</name>
    <name type="synonym">Mimulus guttatus</name>
    <dbReference type="NCBI Taxonomy" id="4155"/>
    <lineage>
        <taxon>Eukaryota</taxon>
        <taxon>Viridiplantae</taxon>
        <taxon>Streptophyta</taxon>
        <taxon>Embryophyta</taxon>
        <taxon>Tracheophyta</taxon>
        <taxon>Spermatophyta</taxon>
        <taxon>Magnoliopsida</taxon>
        <taxon>eudicotyledons</taxon>
        <taxon>Gunneridae</taxon>
        <taxon>Pentapetalae</taxon>
        <taxon>asterids</taxon>
        <taxon>lamiids</taxon>
        <taxon>Lamiales</taxon>
        <taxon>Phrymaceae</taxon>
        <taxon>Erythranthe</taxon>
    </lineage>
</organism>
<evidence type="ECO:0000313" key="4">
    <source>
        <dbReference type="EMBL" id="EYU25984.1"/>
    </source>
</evidence>
<dbReference type="InterPro" id="IPR027443">
    <property type="entry name" value="IPNS-like_sf"/>
</dbReference>
<gene>
    <name evidence="4" type="ORF">MIMGU_mgv1a026034mg</name>
</gene>
<dbReference type="Proteomes" id="UP000030748">
    <property type="component" value="Unassembled WGS sequence"/>
</dbReference>
<keyword evidence="1" id="KW-0479">Metal-binding</keyword>
<dbReference type="eggNOG" id="KOG0143">
    <property type="taxonomic scope" value="Eukaryota"/>
</dbReference>
<keyword evidence="2" id="KW-0408">Iron</keyword>
<dbReference type="InterPro" id="IPR044861">
    <property type="entry name" value="IPNS-like_FE2OG_OXY"/>
</dbReference>
<dbReference type="PANTHER" id="PTHR47991">
    <property type="entry name" value="OXOGLUTARATE/IRON-DEPENDENT DIOXYGENASE"/>
    <property type="match status" value="1"/>
</dbReference>
<name>A0A022QEH1_ERYGU</name>
<protein>
    <recommendedName>
        <fullName evidence="3">Isopenicillin N synthase-like Fe(2+) 2OG dioxygenase domain-containing protein</fullName>
    </recommendedName>
</protein>
<feature type="non-terminal residue" evidence="4">
    <location>
        <position position="1"/>
    </location>
</feature>
<reference evidence="4 5" key="1">
    <citation type="journal article" date="2013" name="Proc. Natl. Acad. Sci. U.S.A.">
        <title>Fine-scale variation in meiotic recombination in Mimulus inferred from population shotgun sequencing.</title>
        <authorList>
            <person name="Hellsten U."/>
            <person name="Wright K.M."/>
            <person name="Jenkins J."/>
            <person name="Shu S."/>
            <person name="Yuan Y."/>
            <person name="Wessler S.R."/>
            <person name="Schmutz J."/>
            <person name="Willis J.H."/>
            <person name="Rokhsar D.S."/>
        </authorList>
    </citation>
    <scope>NUCLEOTIDE SEQUENCE [LARGE SCALE GENOMIC DNA]</scope>
    <source>
        <strain evidence="5">cv. DUN x IM62</strain>
    </source>
</reference>
<evidence type="ECO:0000259" key="3">
    <source>
        <dbReference type="Pfam" id="PF03171"/>
    </source>
</evidence>
<proteinExistence type="predicted"/>
<dbReference type="Pfam" id="PF03171">
    <property type="entry name" value="2OG-FeII_Oxy"/>
    <property type="match status" value="1"/>
</dbReference>
<dbReference type="EMBL" id="KI631842">
    <property type="protein sequence ID" value="EYU25984.1"/>
    <property type="molecule type" value="Genomic_DNA"/>
</dbReference>
<dbReference type="SUPFAM" id="SSF51197">
    <property type="entry name" value="Clavaminate synthase-like"/>
    <property type="match status" value="1"/>
</dbReference>
<feature type="domain" description="Isopenicillin N synthase-like Fe(2+) 2OG dioxygenase" evidence="3">
    <location>
        <begin position="65"/>
        <end position="111"/>
    </location>
</feature>
<dbReference type="STRING" id="4155.A0A022QEH1"/>
<keyword evidence="5" id="KW-1185">Reference proteome</keyword>